<accession>A0ABX5PWA3</accession>
<name>A0ABX5PWA3_9FLAO</name>
<keyword evidence="3" id="KW-1185">Reference proteome</keyword>
<proteinExistence type="predicted"/>
<feature type="chain" id="PRO_5045894136" evidence="1">
    <location>
        <begin position="22"/>
        <end position="137"/>
    </location>
</feature>
<dbReference type="EMBL" id="QKZR01000004">
    <property type="protein sequence ID" value="PZX39173.1"/>
    <property type="molecule type" value="Genomic_DNA"/>
</dbReference>
<comment type="caution">
    <text evidence="2">The sequence shown here is derived from an EMBL/GenBank/DDBJ whole genome shotgun (WGS) entry which is preliminary data.</text>
</comment>
<evidence type="ECO:0000256" key="1">
    <source>
        <dbReference type="SAM" id="SignalP"/>
    </source>
</evidence>
<evidence type="ECO:0000313" key="2">
    <source>
        <dbReference type="EMBL" id="PZX39173.1"/>
    </source>
</evidence>
<keyword evidence="1" id="KW-0732">Signal</keyword>
<reference evidence="2 3" key="1">
    <citation type="submission" date="2018-06" db="EMBL/GenBank/DDBJ databases">
        <title>Genomic Encyclopedia of Archaeal and Bacterial Type Strains, Phase II (KMG-II): from individual species to whole genera.</title>
        <authorList>
            <person name="Goeker M."/>
        </authorList>
    </citation>
    <scope>NUCLEOTIDE SEQUENCE [LARGE SCALE GENOMIC DNA]</scope>
    <source>
        <strain evidence="2 3">DSM 17205</strain>
    </source>
</reference>
<gene>
    <name evidence="2" type="ORF">LX97_02539</name>
</gene>
<evidence type="ECO:0000313" key="3">
    <source>
        <dbReference type="Proteomes" id="UP000248584"/>
    </source>
</evidence>
<dbReference type="Proteomes" id="UP000248584">
    <property type="component" value="Unassembled WGS sequence"/>
</dbReference>
<feature type="signal peptide" evidence="1">
    <location>
        <begin position="1"/>
        <end position="21"/>
    </location>
</feature>
<organism evidence="2 3">
    <name type="scientific">Nonlabens dokdonensis</name>
    <dbReference type="NCBI Taxonomy" id="328515"/>
    <lineage>
        <taxon>Bacteria</taxon>
        <taxon>Pseudomonadati</taxon>
        <taxon>Bacteroidota</taxon>
        <taxon>Flavobacteriia</taxon>
        <taxon>Flavobacteriales</taxon>
        <taxon>Flavobacteriaceae</taxon>
        <taxon>Nonlabens</taxon>
    </lineage>
</organism>
<dbReference type="RefSeq" id="WP_015364192.1">
    <property type="nucleotide sequence ID" value="NZ_QKZR01000004.1"/>
</dbReference>
<protein>
    <submittedName>
        <fullName evidence="2">Uncharacterized protein</fullName>
    </submittedName>
</protein>
<sequence length="137" mass="15623">MKEFLLLLIIIPLLSVTSVNAQDQFIGKWKGNDGSQIGFIEFDEDGYVTLRIGDQIMGGKEFILKGEKGNATYKIDVDKNPIEVVLIMTKIESGKQKKQFCIAQFINDNEMLFAVDFNNQRPTEFTEENSIILKREL</sequence>